<dbReference type="EC" id="1.1.1.85" evidence="15"/>
<feature type="binding site" evidence="15">
    <location>
        <position position="96"/>
    </location>
    <ligand>
        <name>substrate</name>
    </ligand>
</feature>
<feature type="domain" description="Isopropylmalate dehydrogenase-like" evidence="17">
    <location>
        <begin position="4"/>
        <end position="353"/>
    </location>
</feature>
<evidence type="ECO:0000256" key="14">
    <source>
        <dbReference type="ARBA" id="ARBA00023577"/>
    </source>
</evidence>
<feature type="binding site" evidence="15">
    <location>
        <position position="224"/>
    </location>
    <ligand>
        <name>substrate</name>
    </ligand>
</feature>
<evidence type="ECO:0000256" key="12">
    <source>
        <dbReference type="ARBA" id="ARBA00023211"/>
    </source>
</evidence>
<sequence>MSKKVLVLPGDYIGPEIMAEAVKVLEAVNRRFDLGIELEHGLLGGAAIDAHGVPLPDATLALAREADAILLGAVGGPKWDNVERHLRPEKGLLAIRSELQLFGNLRPAILYPQLADASSLKPELVAGLDILIVRELTGGIYFGEPRGIRTLENGEREGYNTYKYNESEIRRIGHLAFELARKRDKRVCSVDKSNVLEATILWREVMEEVGKDYPDVELSHIYVDNAAMQLVMRPKQFDVMVTGNMFGDILSDAAAMLTGSIGMLPSASLDQNGRGMYEPCHGSAPDIAGEGKANPLATILSVAMMLRYTLGSAEAAEVIERAVSDVLDQGLRTPDIYSEGTRQVTTVEMGEAVLAAVQA</sequence>
<keyword evidence="8 15" id="KW-0479">Metal-binding</keyword>
<evidence type="ECO:0000256" key="4">
    <source>
        <dbReference type="ARBA" id="ARBA00008319"/>
    </source>
</evidence>
<keyword evidence="13 15" id="KW-0100">Branched-chain amino acid biosynthesis</keyword>
<feature type="binding site" evidence="15">
    <location>
        <position position="248"/>
    </location>
    <ligand>
        <name>Mg(2+)</name>
        <dbReference type="ChEBI" id="CHEBI:18420"/>
    </ligand>
</feature>
<feature type="binding site" evidence="15">
    <location>
        <begin position="282"/>
        <end position="294"/>
    </location>
    <ligand>
        <name>NAD(+)</name>
        <dbReference type="ChEBI" id="CHEBI:57540"/>
    </ligand>
</feature>
<protein>
    <recommendedName>
        <fullName evidence="15">3-isopropylmalate dehydrogenase</fullName>
        <ecNumber evidence="15">1.1.1.85</ecNumber>
    </recommendedName>
    <alternativeName>
        <fullName evidence="15">3-IPM-DH</fullName>
    </alternativeName>
    <alternativeName>
        <fullName evidence="15">Beta-IPM dehydrogenase</fullName>
        <shortName evidence="15">IMDH</shortName>
    </alternativeName>
</protein>
<evidence type="ECO:0000256" key="7">
    <source>
        <dbReference type="ARBA" id="ARBA00022605"/>
    </source>
</evidence>
<evidence type="ECO:0000256" key="1">
    <source>
        <dbReference type="ARBA" id="ARBA00000624"/>
    </source>
</evidence>
<dbReference type="FunFam" id="3.40.718.10:FF:000004">
    <property type="entry name" value="3-isopropylmalate dehydrogenase"/>
    <property type="match status" value="1"/>
</dbReference>
<keyword evidence="10 15" id="KW-0560">Oxidoreductase</keyword>
<keyword evidence="6 15" id="KW-0432">Leucine biosynthesis</keyword>
<proteinExistence type="inferred from homology"/>
<dbReference type="AlphaFoldDB" id="A0A2N5X4L5"/>
<feature type="binding site" evidence="15">
    <location>
        <begin position="76"/>
        <end position="89"/>
    </location>
    <ligand>
        <name>NAD(+)</name>
        <dbReference type="ChEBI" id="CHEBI:57540"/>
    </ligand>
</feature>
<evidence type="ECO:0000313" key="18">
    <source>
        <dbReference type="EMBL" id="PLW69420.1"/>
    </source>
</evidence>
<dbReference type="PANTHER" id="PTHR42979:SF1">
    <property type="entry name" value="3-ISOPROPYLMALATE DEHYDROGENASE"/>
    <property type="match status" value="1"/>
</dbReference>
<evidence type="ECO:0000256" key="10">
    <source>
        <dbReference type="ARBA" id="ARBA00023002"/>
    </source>
</evidence>
<keyword evidence="15" id="KW-0963">Cytoplasm</keyword>
<keyword evidence="11 15" id="KW-0520">NAD</keyword>
<evidence type="ECO:0000256" key="13">
    <source>
        <dbReference type="ARBA" id="ARBA00023304"/>
    </source>
</evidence>
<dbReference type="HAMAP" id="MF_01033">
    <property type="entry name" value="LeuB_type1"/>
    <property type="match status" value="1"/>
</dbReference>
<evidence type="ECO:0000256" key="5">
    <source>
        <dbReference type="ARBA" id="ARBA00011738"/>
    </source>
</evidence>
<dbReference type="EMBL" id="PKUS01000007">
    <property type="protein sequence ID" value="PLW69420.1"/>
    <property type="molecule type" value="Genomic_DNA"/>
</dbReference>
<keyword evidence="7 15" id="KW-0028">Amino-acid biosynthesis</keyword>
<dbReference type="Pfam" id="PF00180">
    <property type="entry name" value="Iso_dh"/>
    <property type="match status" value="1"/>
</dbReference>
<comment type="similarity">
    <text evidence="4 15">Belongs to the isocitrate and isopropylmalate dehydrogenases family. LeuB type 1 subfamily.</text>
</comment>
<dbReference type="UniPathway" id="UPA00048">
    <property type="reaction ID" value="UER00072"/>
</dbReference>
<feature type="binding site" evidence="15">
    <location>
        <position position="224"/>
    </location>
    <ligand>
        <name>Mg(2+)</name>
        <dbReference type="ChEBI" id="CHEBI:18420"/>
    </ligand>
</feature>
<dbReference type="InterPro" id="IPR004429">
    <property type="entry name" value="Isopropylmalate_DH"/>
</dbReference>
<dbReference type="NCBIfam" id="TIGR00169">
    <property type="entry name" value="leuB"/>
    <property type="match status" value="1"/>
</dbReference>
<keyword evidence="19" id="KW-1185">Reference proteome</keyword>
<dbReference type="Proteomes" id="UP000235005">
    <property type="component" value="Unassembled WGS sequence"/>
</dbReference>
<feature type="binding site" evidence="15">
    <location>
        <position position="106"/>
    </location>
    <ligand>
        <name>substrate</name>
    </ligand>
</feature>
<reference evidence="18 19" key="1">
    <citation type="submission" date="2018-01" db="EMBL/GenBank/DDBJ databases">
        <title>The draft genome sequence of Halioglobus lutimaris HF004.</title>
        <authorList>
            <person name="Du Z.-J."/>
            <person name="Shi M.-J."/>
        </authorList>
    </citation>
    <scope>NUCLEOTIDE SEQUENCE [LARGE SCALE GENOMIC DNA]</scope>
    <source>
        <strain evidence="18 19">HF004</strain>
    </source>
</reference>
<accession>A0A2N5X4L5</accession>
<evidence type="ECO:0000256" key="11">
    <source>
        <dbReference type="ARBA" id="ARBA00023027"/>
    </source>
</evidence>
<dbReference type="GO" id="GO:0003862">
    <property type="term" value="F:3-isopropylmalate dehydrogenase activity"/>
    <property type="evidence" value="ECO:0007669"/>
    <property type="project" value="UniProtKB-UniRule"/>
</dbReference>
<name>A0A2N5X4L5_9GAMM</name>
<dbReference type="GO" id="GO:0000287">
    <property type="term" value="F:magnesium ion binding"/>
    <property type="evidence" value="ECO:0007669"/>
    <property type="project" value="InterPro"/>
</dbReference>
<dbReference type="RefSeq" id="WP_076000978.1">
    <property type="nucleotide sequence ID" value="NZ_PKUS01000007.1"/>
</dbReference>
<feature type="binding site" evidence="15">
    <location>
        <position position="134"/>
    </location>
    <ligand>
        <name>substrate</name>
    </ligand>
</feature>
<dbReference type="GO" id="GO:0051287">
    <property type="term" value="F:NAD binding"/>
    <property type="evidence" value="ECO:0007669"/>
    <property type="project" value="InterPro"/>
</dbReference>
<comment type="function">
    <text evidence="14 15 16">Catalyzes the oxidation of 3-carboxy-2-hydroxy-4-methylpentanoate (3-isopropylmalate) to 3-carboxy-4-methyl-2-oxopentanoate. The product decarboxylates to 4-methyl-2 oxopentanoate.</text>
</comment>
<evidence type="ECO:0000256" key="2">
    <source>
        <dbReference type="ARBA" id="ARBA00001936"/>
    </source>
</evidence>
<evidence type="ECO:0000259" key="17">
    <source>
        <dbReference type="SMART" id="SM01329"/>
    </source>
</evidence>
<comment type="catalytic activity">
    <reaction evidence="1 15 16">
        <text>(2R,3S)-3-isopropylmalate + NAD(+) = 4-methyl-2-oxopentanoate + CO2 + NADH</text>
        <dbReference type="Rhea" id="RHEA:32271"/>
        <dbReference type="ChEBI" id="CHEBI:16526"/>
        <dbReference type="ChEBI" id="CHEBI:17865"/>
        <dbReference type="ChEBI" id="CHEBI:35121"/>
        <dbReference type="ChEBI" id="CHEBI:57540"/>
        <dbReference type="ChEBI" id="CHEBI:57945"/>
        <dbReference type="EC" id="1.1.1.85"/>
    </reaction>
</comment>
<comment type="subunit">
    <text evidence="5 15 16">Homodimer.</text>
</comment>
<comment type="cofactor">
    <cofactor evidence="15 16">
        <name>Mg(2+)</name>
        <dbReference type="ChEBI" id="CHEBI:18420"/>
    </cofactor>
    <cofactor evidence="15 16">
        <name>Mn(2+)</name>
        <dbReference type="ChEBI" id="CHEBI:29035"/>
    </cofactor>
    <text evidence="15 16">Binds 1 Mg(2+) or Mn(2+) ion per subunit.</text>
</comment>
<feature type="site" description="Important for catalysis" evidence="15">
    <location>
        <position position="192"/>
    </location>
</feature>
<gene>
    <name evidence="15 18" type="primary">leuB</name>
    <name evidence="18" type="ORF">C0039_07775</name>
</gene>
<evidence type="ECO:0000256" key="16">
    <source>
        <dbReference type="RuleBase" id="RU004445"/>
    </source>
</evidence>
<evidence type="ECO:0000313" key="19">
    <source>
        <dbReference type="Proteomes" id="UP000235005"/>
    </source>
</evidence>
<comment type="pathway">
    <text evidence="3 15 16">Amino-acid biosynthesis; L-leucine biosynthesis; L-leucine from 3-methyl-2-oxobutanoate: step 3/4.</text>
</comment>
<feature type="binding site" evidence="15">
    <location>
        <position position="252"/>
    </location>
    <ligand>
        <name>Mg(2+)</name>
        <dbReference type="ChEBI" id="CHEBI:18420"/>
    </ligand>
</feature>
<dbReference type="PANTHER" id="PTHR42979">
    <property type="entry name" value="3-ISOPROPYLMALATE DEHYDROGENASE"/>
    <property type="match status" value="1"/>
</dbReference>
<dbReference type="GO" id="GO:0009098">
    <property type="term" value="P:L-leucine biosynthetic process"/>
    <property type="evidence" value="ECO:0007669"/>
    <property type="project" value="UniProtKB-UniRule"/>
</dbReference>
<evidence type="ECO:0000256" key="8">
    <source>
        <dbReference type="ARBA" id="ARBA00022723"/>
    </source>
</evidence>
<dbReference type="SMART" id="SM01329">
    <property type="entry name" value="Iso_dh"/>
    <property type="match status" value="1"/>
</dbReference>
<evidence type="ECO:0000256" key="6">
    <source>
        <dbReference type="ARBA" id="ARBA00022430"/>
    </source>
</evidence>
<dbReference type="GO" id="GO:0005829">
    <property type="term" value="C:cytosol"/>
    <property type="evidence" value="ECO:0007669"/>
    <property type="project" value="TreeGrafter"/>
</dbReference>
<comment type="subcellular location">
    <subcellularLocation>
        <location evidence="15">Cytoplasm</location>
    </subcellularLocation>
</comment>
<comment type="cofactor">
    <cofactor evidence="2">
        <name>Mn(2+)</name>
        <dbReference type="ChEBI" id="CHEBI:29035"/>
    </cofactor>
</comment>
<dbReference type="InterPro" id="IPR019818">
    <property type="entry name" value="IsoCit/isopropylmalate_DH_CS"/>
</dbReference>
<keyword evidence="9 15" id="KW-0460">Magnesium</keyword>
<evidence type="ECO:0000256" key="9">
    <source>
        <dbReference type="ARBA" id="ARBA00022842"/>
    </source>
</evidence>
<dbReference type="PROSITE" id="PS00470">
    <property type="entry name" value="IDH_IMDH"/>
    <property type="match status" value="1"/>
</dbReference>
<evidence type="ECO:0000256" key="15">
    <source>
        <dbReference type="HAMAP-Rule" id="MF_01033"/>
    </source>
</evidence>
<dbReference type="InterPro" id="IPR024084">
    <property type="entry name" value="IsoPropMal-DH-like_dom"/>
</dbReference>
<evidence type="ECO:0000256" key="3">
    <source>
        <dbReference type="ARBA" id="ARBA00004762"/>
    </source>
</evidence>
<dbReference type="Gene3D" id="3.40.718.10">
    <property type="entry name" value="Isopropylmalate Dehydrogenase"/>
    <property type="match status" value="1"/>
</dbReference>
<dbReference type="OrthoDB" id="9767905at2"/>
<comment type="caution">
    <text evidence="18">The sequence shown here is derived from an EMBL/GenBank/DDBJ whole genome shotgun (WGS) entry which is preliminary data.</text>
</comment>
<feature type="site" description="Important for catalysis" evidence="15">
    <location>
        <position position="141"/>
    </location>
</feature>
<organism evidence="18 19">
    <name type="scientific">Pseudohalioglobus lutimaris</name>
    <dbReference type="NCBI Taxonomy" id="1737061"/>
    <lineage>
        <taxon>Bacteria</taxon>
        <taxon>Pseudomonadati</taxon>
        <taxon>Pseudomonadota</taxon>
        <taxon>Gammaproteobacteria</taxon>
        <taxon>Cellvibrionales</taxon>
        <taxon>Halieaceae</taxon>
        <taxon>Pseudohalioglobus</taxon>
    </lineage>
</organism>
<keyword evidence="12 15" id="KW-0464">Manganese</keyword>
<dbReference type="SUPFAM" id="SSF53659">
    <property type="entry name" value="Isocitrate/Isopropylmalate dehydrogenase-like"/>
    <property type="match status" value="1"/>
</dbReference>